<keyword evidence="4" id="KW-0325">Glycoprotein</keyword>
<keyword evidence="9" id="KW-1185">Reference proteome</keyword>
<accession>A0A6J8BU41</accession>
<evidence type="ECO:0000256" key="3">
    <source>
        <dbReference type="ARBA" id="ARBA00023157"/>
    </source>
</evidence>
<dbReference type="CDD" id="cd00096">
    <property type="entry name" value="Ig"/>
    <property type="match status" value="1"/>
</dbReference>
<dbReference type="Gene3D" id="2.60.40.10">
    <property type="entry name" value="Immunoglobulins"/>
    <property type="match status" value="2"/>
</dbReference>
<evidence type="ECO:0000256" key="5">
    <source>
        <dbReference type="ARBA" id="ARBA00023319"/>
    </source>
</evidence>
<dbReference type="GO" id="GO:0005911">
    <property type="term" value="C:cell-cell junction"/>
    <property type="evidence" value="ECO:0007669"/>
    <property type="project" value="TreeGrafter"/>
</dbReference>
<organism evidence="8 9">
    <name type="scientific">Mytilus coruscus</name>
    <name type="common">Sea mussel</name>
    <dbReference type="NCBI Taxonomy" id="42192"/>
    <lineage>
        <taxon>Eukaryota</taxon>
        <taxon>Metazoa</taxon>
        <taxon>Spiralia</taxon>
        <taxon>Lophotrochozoa</taxon>
        <taxon>Mollusca</taxon>
        <taxon>Bivalvia</taxon>
        <taxon>Autobranchia</taxon>
        <taxon>Pteriomorphia</taxon>
        <taxon>Mytilida</taxon>
        <taxon>Mytiloidea</taxon>
        <taxon>Mytilidae</taxon>
        <taxon>Mytilinae</taxon>
        <taxon>Mytilus</taxon>
    </lineage>
</organism>
<keyword evidence="6" id="KW-1133">Transmembrane helix</keyword>
<evidence type="ECO:0000256" key="6">
    <source>
        <dbReference type="SAM" id="Phobius"/>
    </source>
</evidence>
<dbReference type="InterPro" id="IPR051275">
    <property type="entry name" value="Cell_adhesion_signaling"/>
</dbReference>
<dbReference type="Pfam" id="PF13927">
    <property type="entry name" value="Ig_3"/>
    <property type="match status" value="1"/>
</dbReference>
<reference evidence="8 9" key="1">
    <citation type="submission" date="2020-06" db="EMBL/GenBank/DDBJ databases">
        <authorList>
            <person name="Li R."/>
            <person name="Bekaert M."/>
        </authorList>
    </citation>
    <scope>NUCLEOTIDE SEQUENCE [LARGE SCALE GENOMIC DNA]</scope>
    <source>
        <strain evidence="9">wild</strain>
    </source>
</reference>
<name>A0A6J8BU41_MYTCO</name>
<dbReference type="AlphaFoldDB" id="A0A6J8BU41"/>
<feature type="transmembrane region" description="Helical" evidence="6">
    <location>
        <begin position="365"/>
        <end position="387"/>
    </location>
</feature>
<feature type="domain" description="Ig-like" evidence="7">
    <location>
        <begin position="275"/>
        <end position="362"/>
    </location>
</feature>
<keyword evidence="2 6" id="KW-0472">Membrane</keyword>
<dbReference type="OrthoDB" id="6158624at2759"/>
<dbReference type="InterPro" id="IPR007110">
    <property type="entry name" value="Ig-like_dom"/>
</dbReference>
<dbReference type="Proteomes" id="UP000507470">
    <property type="component" value="Unassembled WGS sequence"/>
</dbReference>
<gene>
    <name evidence="8" type="ORF">MCOR_21717</name>
</gene>
<dbReference type="SUPFAM" id="SSF48726">
    <property type="entry name" value="Immunoglobulin"/>
    <property type="match status" value="1"/>
</dbReference>
<dbReference type="PANTHER" id="PTHR11640">
    <property type="entry name" value="NEPHRIN"/>
    <property type="match status" value="1"/>
</dbReference>
<dbReference type="PANTHER" id="PTHR11640:SF148">
    <property type="entry name" value="CD166 ANTIGEN HOMOLOG A"/>
    <property type="match status" value="1"/>
</dbReference>
<dbReference type="GO" id="GO:0005886">
    <property type="term" value="C:plasma membrane"/>
    <property type="evidence" value="ECO:0007669"/>
    <property type="project" value="TreeGrafter"/>
</dbReference>
<proteinExistence type="predicted"/>
<feature type="domain" description="Ig-like" evidence="7">
    <location>
        <begin position="162"/>
        <end position="243"/>
    </location>
</feature>
<dbReference type="EMBL" id="CACVKT020003845">
    <property type="protein sequence ID" value="CAC5386259.1"/>
    <property type="molecule type" value="Genomic_DNA"/>
</dbReference>
<comment type="subcellular location">
    <subcellularLocation>
        <location evidence="1">Membrane</location>
        <topology evidence="1">Single-pass type I membrane protein</topology>
    </subcellularLocation>
</comment>
<dbReference type="GO" id="GO:0098609">
    <property type="term" value="P:cell-cell adhesion"/>
    <property type="evidence" value="ECO:0007669"/>
    <property type="project" value="TreeGrafter"/>
</dbReference>
<keyword evidence="5" id="KW-0393">Immunoglobulin domain</keyword>
<dbReference type="InterPro" id="IPR036179">
    <property type="entry name" value="Ig-like_dom_sf"/>
</dbReference>
<dbReference type="GO" id="GO:0050839">
    <property type="term" value="F:cell adhesion molecule binding"/>
    <property type="evidence" value="ECO:0007669"/>
    <property type="project" value="TreeGrafter"/>
</dbReference>
<evidence type="ECO:0000313" key="9">
    <source>
        <dbReference type="Proteomes" id="UP000507470"/>
    </source>
</evidence>
<keyword evidence="6" id="KW-0812">Transmembrane</keyword>
<dbReference type="PROSITE" id="PS50835">
    <property type="entry name" value="IG_LIKE"/>
    <property type="match status" value="2"/>
</dbReference>
<evidence type="ECO:0000256" key="2">
    <source>
        <dbReference type="ARBA" id="ARBA00023136"/>
    </source>
</evidence>
<sequence>MKKGILALKVTITQNITGFVGKKDTRLTCSFNVEKYQSLISVSITAKNEADKYATYTPIAVFKPQQAAVLTIPGDYLFGRVTLTNVTNLFIDAAIRFDTLECIDEKDYMCIYNYFDKNDAVKKERSEPTRILIKASSTKPDSISSFKVSSKSDTITNRQLNPDANSLLFLREGETVMFTCTGNIGKPPGKFIWQKTSPLQKEAVIYHTKTTVKEEMPKICSLKGTSDLTLQISANDLNAKIRCFEESQADVPGMFIETSLLDVQCEYDLLLLSVPVKHVNINKQPNKKRHERLMDNIILTCEGSGNPEPTYLWFKQDNKKKILSRTNLYVINDVIRNNTGVYICEASNIIDNVQYRKYNSVNIDIVHATYAIPVTCAVVIVVVFLAVRKSNCKRHKKNVPDDTVIYSEVNEQTKLKYRWRKNLTTAVQPDDVQHDSTDGAEEVARDPTLKYNMITGKLLYTDV</sequence>
<evidence type="ECO:0000256" key="4">
    <source>
        <dbReference type="ARBA" id="ARBA00023180"/>
    </source>
</evidence>
<evidence type="ECO:0000259" key="7">
    <source>
        <dbReference type="PROSITE" id="PS50835"/>
    </source>
</evidence>
<protein>
    <submittedName>
        <fullName evidence="8">CADM3</fullName>
    </submittedName>
</protein>
<evidence type="ECO:0000256" key="1">
    <source>
        <dbReference type="ARBA" id="ARBA00004479"/>
    </source>
</evidence>
<dbReference type="InterPro" id="IPR013783">
    <property type="entry name" value="Ig-like_fold"/>
</dbReference>
<evidence type="ECO:0000313" key="8">
    <source>
        <dbReference type="EMBL" id="CAC5386259.1"/>
    </source>
</evidence>
<keyword evidence="3" id="KW-1015">Disulfide bond</keyword>